<keyword evidence="4" id="KW-1185">Reference proteome</keyword>
<dbReference type="Proteomes" id="UP000076874">
    <property type="component" value="Unassembled WGS sequence"/>
</dbReference>
<accession>A0A162K6V4</accession>
<evidence type="ECO:0000313" key="4">
    <source>
        <dbReference type="Proteomes" id="UP000076874"/>
    </source>
</evidence>
<name>A0A162K6V4_9HYPO</name>
<dbReference type="InterPro" id="IPR003615">
    <property type="entry name" value="HNH_nuc"/>
</dbReference>
<reference evidence="3 4" key="1">
    <citation type="journal article" date="2016" name="Genome Biol. Evol.">
        <title>Divergent and convergent evolution of fungal pathogenicity.</title>
        <authorList>
            <person name="Shang Y."/>
            <person name="Xiao G."/>
            <person name="Zheng P."/>
            <person name="Cen K."/>
            <person name="Zhan S."/>
            <person name="Wang C."/>
        </authorList>
    </citation>
    <scope>NUCLEOTIDE SEQUENCE [LARGE SCALE GENOMIC DNA]</scope>
    <source>
        <strain evidence="3 4">RCEF 264</strain>
    </source>
</reference>
<comment type="caution">
    <text evidence="3">The sequence shown here is derived from an EMBL/GenBank/DDBJ whole genome shotgun (WGS) entry which is preliminary data.</text>
</comment>
<evidence type="ECO:0000313" key="3">
    <source>
        <dbReference type="EMBL" id="OAA54148.1"/>
    </source>
</evidence>
<feature type="compositionally biased region" description="Basic residues" evidence="1">
    <location>
        <begin position="1"/>
        <end position="11"/>
    </location>
</feature>
<protein>
    <recommendedName>
        <fullName evidence="2">HNH nuclease domain-containing protein</fullName>
    </recommendedName>
</protein>
<feature type="domain" description="HNH nuclease" evidence="2">
    <location>
        <begin position="232"/>
        <end position="273"/>
    </location>
</feature>
<organism evidence="3 4">
    <name type="scientific">Niveomyces insectorum RCEF 264</name>
    <dbReference type="NCBI Taxonomy" id="1081102"/>
    <lineage>
        <taxon>Eukaryota</taxon>
        <taxon>Fungi</taxon>
        <taxon>Dikarya</taxon>
        <taxon>Ascomycota</taxon>
        <taxon>Pezizomycotina</taxon>
        <taxon>Sordariomycetes</taxon>
        <taxon>Hypocreomycetidae</taxon>
        <taxon>Hypocreales</taxon>
        <taxon>Cordycipitaceae</taxon>
        <taxon>Niveomyces</taxon>
    </lineage>
</organism>
<evidence type="ECO:0000256" key="1">
    <source>
        <dbReference type="SAM" id="MobiDB-lite"/>
    </source>
</evidence>
<evidence type="ECO:0000259" key="2">
    <source>
        <dbReference type="Pfam" id="PF13391"/>
    </source>
</evidence>
<proteinExistence type="predicted"/>
<dbReference type="AlphaFoldDB" id="A0A162K6V4"/>
<dbReference type="OrthoDB" id="2104739at2759"/>
<dbReference type="EMBL" id="AZHD01000025">
    <property type="protein sequence ID" value="OAA54148.1"/>
    <property type="molecule type" value="Genomic_DNA"/>
</dbReference>
<feature type="region of interest" description="Disordered" evidence="1">
    <location>
        <begin position="1"/>
        <end position="26"/>
    </location>
</feature>
<dbReference type="Pfam" id="PF13391">
    <property type="entry name" value="HNH_2"/>
    <property type="match status" value="1"/>
</dbReference>
<dbReference type="STRING" id="1081102.A0A162K6V4"/>
<gene>
    <name evidence="3" type="ORF">SPI_09082</name>
</gene>
<sequence length="377" mass="42413">MASPVPHHRHQASLESVIDPKAPPPLDPAQRAHAARVLYRIIEHFDALDNDDSGNRSRSRTYSRPRLVRYTYEYVLSDESRDLFLRAFFKAMALALDGHGLSGDRELDFEVLKPLFVDYADYLMDNFFLPLKASTRRTPQPSPAFHSAVLRAQGSEAPAFVGTPERLSSLRGTCLVRDRHRCVITRKFCAAEYTERFKKYGDEAHDDHGVLLSEVDQFATLEDQSREAALAILNMFDAGVAHLIQGVDIDRPRNALTLTHEMHQQFGAFEVYFSAVQGEYNTYRIESFLPPRLSATFGMPVVRTLFVTDARTIDPPSPRLLAVHRAIAHILHLSGAGDYIDAILRDMEDSIVRADGSSELGRMVSLGLGEWPTRAVY</sequence>